<feature type="compositionally biased region" description="Polar residues" evidence="5">
    <location>
        <begin position="187"/>
        <end position="196"/>
    </location>
</feature>
<accession>A0ABQ4XRH1</accession>
<evidence type="ECO:0000256" key="4">
    <source>
        <dbReference type="ARBA" id="ARBA00023170"/>
    </source>
</evidence>
<dbReference type="CDD" id="cd13999">
    <property type="entry name" value="STKc_MAP3K-like"/>
    <property type="match status" value="1"/>
</dbReference>
<evidence type="ECO:0000259" key="7">
    <source>
        <dbReference type="PROSITE" id="PS50112"/>
    </source>
</evidence>
<name>A0ABQ4XRH1_9ASTR</name>
<dbReference type="InterPro" id="IPR000014">
    <property type="entry name" value="PAS"/>
</dbReference>
<protein>
    <submittedName>
        <fullName evidence="9">PAC motif-containing protein</fullName>
    </submittedName>
</protein>
<dbReference type="SUPFAM" id="SSF56112">
    <property type="entry name" value="Protein kinase-like (PK-like)"/>
    <property type="match status" value="1"/>
</dbReference>
<keyword evidence="1" id="KW-0600">Photoreceptor protein</keyword>
<dbReference type="Pfam" id="PF07714">
    <property type="entry name" value="PK_Tyr_Ser-Thr"/>
    <property type="match status" value="1"/>
</dbReference>
<dbReference type="InterPro" id="IPR000700">
    <property type="entry name" value="PAS-assoc_C"/>
</dbReference>
<keyword evidence="3" id="KW-0157">Chromophore</keyword>
<evidence type="ECO:0000313" key="10">
    <source>
        <dbReference type="Proteomes" id="UP001151760"/>
    </source>
</evidence>
<dbReference type="Pfam" id="PF13426">
    <property type="entry name" value="PAS_9"/>
    <property type="match status" value="1"/>
</dbReference>
<dbReference type="PANTHER" id="PTHR44329:SF47">
    <property type="entry name" value="SERINE_THREONINE-PROTEIN KINASE ROCO5-RELATED"/>
    <property type="match status" value="1"/>
</dbReference>
<evidence type="ECO:0000256" key="2">
    <source>
        <dbReference type="ARBA" id="ARBA00022606"/>
    </source>
</evidence>
<dbReference type="PROSITE" id="PS50112">
    <property type="entry name" value="PAS"/>
    <property type="match status" value="1"/>
</dbReference>
<dbReference type="InterPro" id="IPR000719">
    <property type="entry name" value="Prot_kinase_dom"/>
</dbReference>
<reference evidence="9" key="1">
    <citation type="journal article" date="2022" name="Int. J. Mol. Sci.">
        <title>Draft Genome of Tanacetum Coccineum: Genomic Comparison of Closely Related Tanacetum-Family Plants.</title>
        <authorList>
            <person name="Yamashiro T."/>
            <person name="Shiraishi A."/>
            <person name="Nakayama K."/>
            <person name="Satake H."/>
        </authorList>
    </citation>
    <scope>NUCLEOTIDE SEQUENCE</scope>
</reference>
<keyword evidence="2" id="KW-0716">Sensory transduction</keyword>
<dbReference type="InterPro" id="IPR001245">
    <property type="entry name" value="Ser-Thr/Tyr_kinase_cat_dom"/>
</dbReference>
<dbReference type="InterPro" id="IPR051681">
    <property type="entry name" value="Ser/Thr_Kinases-Pseudokinases"/>
</dbReference>
<dbReference type="InterPro" id="IPR035965">
    <property type="entry name" value="PAS-like_dom_sf"/>
</dbReference>
<dbReference type="Gene3D" id="1.10.510.10">
    <property type="entry name" value="Transferase(Phosphotransferase) domain 1"/>
    <property type="match status" value="1"/>
</dbReference>
<sequence>MEKRKSSPSAEELLSRILELEEHHAHIKQGISKLILSTNAQNQTTKEHFLTIQALVDRVLSGQLTELLTAENRAAENLYGYTAAEAYGRTPTELLAEPKDAPLAEYLLKRIVHGEYWCGEFPIINKSGERFVVLCANTPFLDDTGRLTGALCISSDSRPFQEVKETLSQASKVNLKVKTGMNDADRNSSASDYSEGSTRRGHIDLSPFGVFLSLETEEHFSGNSPMLDTHDETENKSGIHKILYSKCQDWMGRKGFTWPWKENKGEVESIYAKLGYFGWHQLNVIQAHKPVPQMRSSASAELDCQLCVDTYLGCSKIELSGMWLSARSSSSATGSINSNAIIEVNRETDNLDYEILWEDLITKERIGQGSCGTVYHGLWYGSDVAIKLFAYQEYSDDLIISFKNEVSMMKRLRHPNILLFMGAVTSPQHLCIVTEFLPRGSLFRILQRNTTRLDWRRRLYMAMDIARGMNYLHHCTPPIVHSYLKSSNLLVDKNWTVKVDDFGLSRIKHETYLKTKAGNGTPQWMAPEVLRNEHADEKCDVYSYGVVLWELTTEKVPWDGLNQMQVIGAVGFMNRRLEIPKDVDPLWASLIKNCWCSEPQSGPTFQEIVCRLKELQKKFAAERKR</sequence>
<feature type="domain" description="Protein kinase" evidence="6">
    <location>
        <begin position="360"/>
        <end position="619"/>
    </location>
</feature>
<comment type="caution">
    <text evidence="9">The sequence shown here is derived from an EMBL/GenBank/DDBJ whole genome shotgun (WGS) entry which is preliminary data.</text>
</comment>
<dbReference type="PROSITE" id="PS50011">
    <property type="entry name" value="PROTEIN_KINASE_DOM"/>
    <property type="match status" value="1"/>
</dbReference>
<dbReference type="Gene3D" id="3.30.450.20">
    <property type="entry name" value="PAS domain"/>
    <property type="match status" value="1"/>
</dbReference>
<keyword evidence="4" id="KW-0675">Receptor</keyword>
<evidence type="ECO:0000259" key="8">
    <source>
        <dbReference type="PROSITE" id="PS50113"/>
    </source>
</evidence>
<feature type="region of interest" description="Disordered" evidence="5">
    <location>
        <begin position="179"/>
        <end position="199"/>
    </location>
</feature>
<dbReference type="Gene3D" id="3.30.200.20">
    <property type="entry name" value="Phosphorylase Kinase, domain 1"/>
    <property type="match status" value="1"/>
</dbReference>
<dbReference type="PROSITE" id="PS50113">
    <property type="entry name" value="PAC"/>
    <property type="match status" value="1"/>
</dbReference>
<evidence type="ECO:0000256" key="5">
    <source>
        <dbReference type="SAM" id="MobiDB-lite"/>
    </source>
</evidence>
<evidence type="ECO:0000256" key="3">
    <source>
        <dbReference type="ARBA" id="ARBA00022991"/>
    </source>
</evidence>
<dbReference type="EMBL" id="BQNB010009742">
    <property type="protein sequence ID" value="GJS67766.1"/>
    <property type="molecule type" value="Genomic_DNA"/>
</dbReference>
<dbReference type="PANTHER" id="PTHR44329">
    <property type="entry name" value="SERINE/THREONINE-PROTEIN KINASE TNNI3K-RELATED"/>
    <property type="match status" value="1"/>
</dbReference>
<dbReference type="Proteomes" id="UP001151760">
    <property type="component" value="Unassembled WGS sequence"/>
</dbReference>
<reference evidence="9" key="2">
    <citation type="submission" date="2022-01" db="EMBL/GenBank/DDBJ databases">
        <authorList>
            <person name="Yamashiro T."/>
            <person name="Shiraishi A."/>
            <person name="Satake H."/>
            <person name="Nakayama K."/>
        </authorList>
    </citation>
    <scope>NUCLEOTIDE SEQUENCE</scope>
</reference>
<gene>
    <name evidence="9" type="ORF">Tco_0682331</name>
</gene>
<evidence type="ECO:0000259" key="6">
    <source>
        <dbReference type="PROSITE" id="PS50011"/>
    </source>
</evidence>
<dbReference type="SUPFAM" id="SSF55785">
    <property type="entry name" value="PYP-like sensor domain (PAS domain)"/>
    <property type="match status" value="1"/>
</dbReference>
<evidence type="ECO:0000256" key="1">
    <source>
        <dbReference type="ARBA" id="ARBA00022543"/>
    </source>
</evidence>
<proteinExistence type="predicted"/>
<evidence type="ECO:0000313" key="9">
    <source>
        <dbReference type="EMBL" id="GJS67766.1"/>
    </source>
</evidence>
<keyword evidence="10" id="KW-1185">Reference proteome</keyword>
<organism evidence="9 10">
    <name type="scientific">Tanacetum coccineum</name>
    <dbReference type="NCBI Taxonomy" id="301880"/>
    <lineage>
        <taxon>Eukaryota</taxon>
        <taxon>Viridiplantae</taxon>
        <taxon>Streptophyta</taxon>
        <taxon>Embryophyta</taxon>
        <taxon>Tracheophyta</taxon>
        <taxon>Spermatophyta</taxon>
        <taxon>Magnoliopsida</taxon>
        <taxon>eudicotyledons</taxon>
        <taxon>Gunneridae</taxon>
        <taxon>Pentapetalae</taxon>
        <taxon>asterids</taxon>
        <taxon>campanulids</taxon>
        <taxon>Asterales</taxon>
        <taxon>Asteraceae</taxon>
        <taxon>Asteroideae</taxon>
        <taxon>Anthemideae</taxon>
        <taxon>Anthemidinae</taxon>
        <taxon>Tanacetum</taxon>
    </lineage>
</organism>
<dbReference type="NCBIfam" id="TIGR00229">
    <property type="entry name" value="sensory_box"/>
    <property type="match status" value="1"/>
</dbReference>
<dbReference type="CDD" id="cd00130">
    <property type="entry name" value="PAS"/>
    <property type="match status" value="1"/>
</dbReference>
<feature type="domain" description="PAC" evidence="8">
    <location>
        <begin position="117"/>
        <end position="169"/>
    </location>
</feature>
<dbReference type="InterPro" id="IPR011009">
    <property type="entry name" value="Kinase-like_dom_sf"/>
</dbReference>
<feature type="domain" description="PAS" evidence="7">
    <location>
        <begin position="72"/>
        <end position="115"/>
    </location>
</feature>